<dbReference type="AlphaFoldDB" id="A0A0T7P121"/>
<dbReference type="Proteomes" id="UP000048841">
    <property type="component" value="Unassembled WGS sequence"/>
</dbReference>
<accession>A0A0T7P121</accession>
<dbReference type="EMBL" id="CGBR01000003">
    <property type="protein sequence ID" value="CFQ55058.1"/>
    <property type="molecule type" value="Genomic_DNA"/>
</dbReference>
<evidence type="ECO:0000313" key="2">
    <source>
        <dbReference type="Proteomes" id="UP000048841"/>
    </source>
</evidence>
<name>A0A0T7P121_YEREN</name>
<reference evidence="1 2" key="1">
    <citation type="submission" date="2015-03" db="EMBL/GenBank/DDBJ databases">
        <authorList>
            <person name="Murphy D."/>
        </authorList>
    </citation>
    <scope>NUCLEOTIDE SEQUENCE [LARGE SCALE GENOMIC DNA]</scope>
    <source>
        <strain evidence="1 2">IP26249</strain>
    </source>
</reference>
<evidence type="ECO:0000313" key="1">
    <source>
        <dbReference type="EMBL" id="CFQ55058.1"/>
    </source>
</evidence>
<organism evidence="1 2">
    <name type="scientific">Yersinia enterocolitica</name>
    <dbReference type="NCBI Taxonomy" id="630"/>
    <lineage>
        <taxon>Bacteria</taxon>
        <taxon>Pseudomonadati</taxon>
        <taxon>Pseudomonadota</taxon>
        <taxon>Gammaproteobacteria</taxon>
        <taxon>Enterobacterales</taxon>
        <taxon>Yersiniaceae</taxon>
        <taxon>Yersinia</taxon>
    </lineage>
</organism>
<proteinExistence type="predicted"/>
<protein>
    <recommendedName>
        <fullName evidence="3">Major capsid protein E</fullName>
    </recommendedName>
</protein>
<dbReference type="RefSeq" id="WP_057636481.1">
    <property type="nucleotide sequence ID" value="NZ_CGBR01000003.1"/>
</dbReference>
<gene>
    <name evidence="1" type="ORF">ERS137941_00826</name>
</gene>
<sequence length="347" mass="39431">MAFNRAPSNPSDQIVSLGDLYTKIKVPNRLFNALDLFSVETHDTLNVSLDRLLDKAEQVFNENVPYGPDFNTILRSQFSNYLYQLPYYSSVDELTSRDLERFRRAGTDSDQSLQQARLELVEKQVIEFYNTKDRILADSVLRGVSKSKYAGQGDLNYFTEFAGTTQTNIEFDFAVGKSVPMQLDSLIQQSQIECQGKNGDVEQRFIICSGNLAQQLRYHPSITETMIYNLSTLSADNFLTQYKELLPAYQMWYYKGVIFIDVSGSNAQYQIPNDGGYMVTKFNRNSKVHVHHAGPAIKSAFMADEQGEFLQYMLPNNEWGFPTVVSEFSMLAVNNLPQSTFSLSIKA</sequence>
<evidence type="ECO:0008006" key="3">
    <source>
        <dbReference type="Google" id="ProtNLM"/>
    </source>
</evidence>